<gene>
    <name evidence="10" type="ORF">OVA965_LOCUS39007</name>
    <name evidence="11" type="ORF">TMI583_LOCUS40252</name>
</gene>
<evidence type="ECO:0000256" key="5">
    <source>
        <dbReference type="ARBA" id="ARBA00022884"/>
    </source>
</evidence>
<name>A0A8S2UGM9_9BILA</name>
<protein>
    <recommendedName>
        <fullName evidence="3">Signal recognition particle 9 kDa protein</fullName>
    </recommendedName>
</protein>
<feature type="non-terminal residue" evidence="11">
    <location>
        <position position="1"/>
    </location>
</feature>
<feature type="domain" description="SRP9" evidence="9">
    <location>
        <begin position="15"/>
        <end position="81"/>
    </location>
</feature>
<comment type="caution">
    <text evidence="11">The sequence shown here is derived from an EMBL/GenBank/DDBJ whole genome shotgun (WGS) entry which is preliminary data.</text>
</comment>
<evidence type="ECO:0000256" key="1">
    <source>
        <dbReference type="ARBA" id="ARBA00004496"/>
    </source>
</evidence>
<evidence type="ECO:0000313" key="11">
    <source>
        <dbReference type="EMBL" id="CAF4334547.1"/>
    </source>
</evidence>
<dbReference type="Proteomes" id="UP000677228">
    <property type="component" value="Unassembled WGS sequence"/>
</dbReference>
<dbReference type="InterPro" id="IPR009018">
    <property type="entry name" value="Signal_recog_particle_SRP9/14"/>
</dbReference>
<dbReference type="Pfam" id="PF05486">
    <property type="entry name" value="SRP9-21"/>
    <property type="match status" value="1"/>
</dbReference>
<evidence type="ECO:0000256" key="4">
    <source>
        <dbReference type="ARBA" id="ARBA00022490"/>
    </source>
</evidence>
<comment type="similarity">
    <text evidence="2">Belongs to the SRP9 family.</text>
</comment>
<keyword evidence="4" id="KW-0963">Cytoplasm</keyword>
<dbReference type="AlphaFoldDB" id="A0A8S2UGM9"/>
<dbReference type="EMBL" id="CAJNOK010039556">
    <property type="protein sequence ID" value="CAF1545635.1"/>
    <property type="molecule type" value="Genomic_DNA"/>
</dbReference>
<evidence type="ECO:0000256" key="3">
    <source>
        <dbReference type="ARBA" id="ARBA00020414"/>
    </source>
</evidence>
<dbReference type="PIRSF" id="PIRSF017029">
    <property type="entry name" value="Signal_recog_particle_SRP9"/>
    <property type="match status" value="1"/>
</dbReference>
<dbReference type="GO" id="GO:0008312">
    <property type="term" value="F:7S RNA binding"/>
    <property type="evidence" value="ECO:0007669"/>
    <property type="project" value="InterPro"/>
</dbReference>
<dbReference type="EMBL" id="CAJOBA010061952">
    <property type="protein sequence ID" value="CAF4334547.1"/>
    <property type="molecule type" value="Genomic_DNA"/>
</dbReference>
<evidence type="ECO:0000313" key="12">
    <source>
        <dbReference type="Proteomes" id="UP000682733"/>
    </source>
</evidence>
<sequence>IKRCTLKNFHKMYINSWEEFAKQAERLYLNDPMRCRLCIKYRNELLILRLTDDRTCLQYKTKYAQDIKKAEKFMSQLMRHMASKEL</sequence>
<evidence type="ECO:0000256" key="7">
    <source>
        <dbReference type="ARBA" id="ARBA00023274"/>
    </source>
</evidence>
<organism evidence="11 12">
    <name type="scientific">Didymodactylos carnosus</name>
    <dbReference type="NCBI Taxonomy" id="1234261"/>
    <lineage>
        <taxon>Eukaryota</taxon>
        <taxon>Metazoa</taxon>
        <taxon>Spiralia</taxon>
        <taxon>Gnathifera</taxon>
        <taxon>Rotifera</taxon>
        <taxon>Eurotatoria</taxon>
        <taxon>Bdelloidea</taxon>
        <taxon>Philodinida</taxon>
        <taxon>Philodinidae</taxon>
        <taxon>Didymodactylos</taxon>
    </lineage>
</organism>
<dbReference type="InterPro" id="IPR008832">
    <property type="entry name" value="SRP9"/>
</dbReference>
<dbReference type="PANTHER" id="PTHR12834">
    <property type="entry name" value="SIGNAL RECOGNITION PARTICLE 9 KDA PROTEIN"/>
    <property type="match status" value="1"/>
</dbReference>
<reference evidence="11" key="1">
    <citation type="submission" date="2021-02" db="EMBL/GenBank/DDBJ databases">
        <authorList>
            <person name="Nowell W R."/>
        </authorList>
    </citation>
    <scope>NUCLEOTIDE SEQUENCE</scope>
</reference>
<dbReference type="GO" id="GO:0005786">
    <property type="term" value="C:signal recognition particle, endoplasmic reticulum targeting"/>
    <property type="evidence" value="ECO:0007669"/>
    <property type="project" value="UniProtKB-KW"/>
</dbReference>
<dbReference type="FunFam" id="3.30.720.10:FF:000001">
    <property type="entry name" value="Signal recognition particle 9 kDa protein"/>
    <property type="match status" value="1"/>
</dbReference>
<keyword evidence="5" id="KW-0694">RNA-binding</keyword>
<evidence type="ECO:0000259" key="9">
    <source>
        <dbReference type="Pfam" id="PF05486"/>
    </source>
</evidence>
<dbReference type="GO" id="GO:0006614">
    <property type="term" value="P:SRP-dependent cotranslational protein targeting to membrane"/>
    <property type="evidence" value="ECO:0007669"/>
    <property type="project" value="InterPro"/>
</dbReference>
<evidence type="ECO:0000313" key="10">
    <source>
        <dbReference type="EMBL" id="CAF1545635.1"/>
    </source>
</evidence>
<comment type="function">
    <text evidence="8">Component of the signal recognition particle (SRP) complex, a ribonucleoprotein complex that mediates the cotranslational targeting of secretory and membrane proteins to the endoplasmic reticulum (ER). SRP9 together with SRP14 and the Alu portion of the SRP RNA, constitutes the elongation arrest domain of SRP. The complex of SRP9 and SRP14 is required for SRP RNA binding.</text>
</comment>
<evidence type="ECO:0000256" key="2">
    <source>
        <dbReference type="ARBA" id="ARBA00009193"/>
    </source>
</evidence>
<dbReference type="Proteomes" id="UP000682733">
    <property type="component" value="Unassembled WGS sequence"/>
</dbReference>
<comment type="subcellular location">
    <subcellularLocation>
        <location evidence="1">Cytoplasm</location>
    </subcellularLocation>
</comment>
<evidence type="ECO:0000256" key="8">
    <source>
        <dbReference type="ARBA" id="ARBA00045462"/>
    </source>
</evidence>
<keyword evidence="6" id="KW-0733">Signal recognition particle</keyword>
<dbReference type="PANTHER" id="PTHR12834:SF12">
    <property type="entry name" value="SIGNAL RECOGNITION PARTICLE 9 KDA PROTEIN"/>
    <property type="match status" value="1"/>
</dbReference>
<dbReference type="InterPro" id="IPR039432">
    <property type="entry name" value="SRP9_dom"/>
</dbReference>
<proteinExistence type="inferred from homology"/>
<dbReference type="GO" id="GO:0005829">
    <property type="term" value="C:cytosol"/>
    <property type="evidence" value="ECO:0007669"/>
    <property type="project" value="UniProtKB-ARBA"/>
</dbReference>
<dbReference type="SUPFAM" id="SSF54762">
    <property type="entry name" value="Signal recognition particle alu RNA binding heterodimer, SRP9/14"/>
    <property type="match status" value="1"/>
</dbReference>
<evidence type="ECO:0000256" key="6">
    <source>
        <dbReference type="ARBA" id="ARBA00023135"/>
    </source>
</evidence>
<keyword evidence="7" id="KW-0687">Ribonucleoprotein</keyword>
<accession>A0A8S2UGM9</accession>
<dbReference type="InterPro" id="IPR039914">
    <property type="entry name" value="SRP9-like"/>
</dbReference>
<dbReference type="Gene3D" id="3.30.720.10">
    <property type="entry name" value="Signal recognition particle alu RNA binding heterodimer, srp9/1"/>
    <property type="match status" value="1"/>
</dbReference>
<dbReference type="GO" id="GO:0045900">
    <property type="term" value="P:negative regulation of translational elongation"/>
    <property type="evidence" value="ECO:0007669"/>
    <property type="project" value="InterPro"/>
</dbReference>